<reference evidence="1" key="1">
    <citation type="submission" date="2024-10" db="EMBL/GenBank/DDBJ databases">
        <authorList>
            <person name="Lesea H.P."/>
            <person name="Kuehl J.V."/>
            <person name="Chandonia J.-M."/>
        </authorList>
    </citation>
    <scope>NUCLEOTIDE SEQUENCE</scope>
    <source>
        <strain evidence="1">FW102-FHT14D07</strain>
    </source>
</reference>
<name>A0AB74UWV5_9GAMM</name>
<sequence>MASAIQIYNHALSRIGVSDFIGDPAEQSKAGDFYRLWYAACVDMVLRDFPWNFASSVVALALVDGDPPPGWTYKYAYPLDCHAARQLADSSGVRNLSANVLRDWDCYSFTLARPAVPFQVMSEAANATARRRIIVTDLPLAYLFYTAKITDPNQFDPGFSDALSWRIAQEIAAPFLGAPTGPQVAANAKQQYLAALVRAKAQTLNESADDPRPDSVAIQARA</sequence>
<dbReference type="AlphaFoldDB" id="A0AB74UWV5"/>
<protein>
    <submittedName>
        <fullName evidence="1">Uncharacterized protein</fullName>
    </submittedName>
</protein>
<dbReference type="RefSeq" id="WP_395119635.1">
    <property type="nucleotide sequence ID" value="NZ_CP170721.1"/>
</dbReference>
<organism evidence="1">
    <name type="scientific">Rhodanobacter sp. FW102-FHT14D07</name>
    <dbReference type="NCBI Taxonomy" id="3351462"/>
    <lineage>
        <taxon>Bacteria</taxon>
        <taxon>Pseudomonadati</taxon>
        <taxon>Pseudomonadota</taxon>
        <taxon>Gammaproteobacteria</taxon>
        <taxon>Lysobacterales</taxon>
        <taxon>Rhodanobacteraceae</taxon>
        <taxon>Rhodanobacter</taxon>
    </lineage>
</organism>
<evidence type="ECO:0000313" key="1">
    <source>
        <dbReference type="EMBL" id="XIA19182.1"/>
    </source>
</evidence>
<dbReference type="EMBL" id="CP170721">
    <property type="protein sequence ID" value="XIA19182.1"/>
    <property type="molecule type" value="Genomic_DNA"/>
</dbReference>
<gene>
    <name evidence="1" type="ORF">ACFYG5_03285</name>
</gene>
<proteinExistence type="predicted"/>
<accession>A0AB74UWV5</accession>